<dbReference type="Proteomes" id="UP000824151">
    <property type="component" value="Unassembled WGS sequence"/>
</dbReference>
<dbReference type="AlphaFoldDB" id="A0A9D1URK4"/>
<dbReference type="Gene3D" id="3.40.630.30">
    <property type="match status" value="1"/>
</dbReference>
<feature type="compositionally biased region" description="Low complexity" evidence="1">
    <location>
        <begin position="9"/>
        <end position="22"/>
    </location>
</feature>
<dbReference type="EMBL" id="DXGD01000109">
    <property type="protein sequence ID" value="HIW99082.1"/>
    <property type="molecule type" value="Genomic_DNA"/>
</dbReference>
<dbReference type="GO" id="GO:0005737">
    <property type="term" value="C:cytoplasm"/>
    <property type="evidence" value="ECO:0007669"/>
    <property type="project" value="TreeGrafter"/>
</dbReference>
<dbReference type="PANTHER" id="PTHR43441:SF11">
    <property type="entry name" value="RIBOSOMAL-PROTEIN-SERINE ACETYLTRANSFERASE"/>
    <property type="match status" value="1"/>
</dbReference>
<dbReference type="PROSITE" id="PS51186">
    <property type="entry name" value="GNAT"/>
    <property type="match status" value="1"/>
</dbReference>
<evidence type="ECO:0000313" key="3">
    <source>
        <dbReference type="EMBL" id="HIW99082.1"/>
    </source>
</evidence>
<feature type="region of interest" description="Disordered" evidence="1">
    <location>
        <begin position="1"/>
        <end position="33"/>
    </location>
</feature>
<sequence>MSRNDLSRDGSSQEESSRQESGPAQFGVRADDPHQRLEDLWPPFGLRIESPRLVLRQIRESDFPAYTAAITSGVTQTARNPFVTAWNEGEPEDLVRTALPWLWSQRATAGPEDWYLMLAVFLRDEDDADDGGSAGSREGQLIGMQDVHANSWTVLRTVGSGSWLRADRQGHGYGTEMRAAMLAWAFDHFGAQYAESAAFEWNARSLRVSASLGYREVGRRRTVDAHGEHAQEEVQLRLARREFVRPSWPTRVLGSERLQSFFCQGPL</sequence>
<dbReference type="PANTHER" id="PTHR43441">
    <property type="entry name" value="RIBOSOMAL-PROTEIN-SERINE ACETYLTRANSFERASE"/>
    <property type="match status" value="1"/>
</dbReference>
<evidence type="ECO:0000259" key="2">
    <source>
        <dbReference type="PROSITE" id="PS51186"/>
    </source>
</evidence>
<evidence type="ECO:0000313" key="4">
    <source>
        <dbReference type="Proteomes" id="UP000824151"/>
    </source>
</evidence>
<dbReference type="GO" id="GO:0008999">
    <property type="term" value="F:protein-N-terminal-alanine acetyltransferase activity"/>
    <property type="evidence" value="ECO:0007669"/>
    <property type="project" value="TreeGrafter"/>
</dbReference>
<dbReference type="InterPro" id="IPR051908">
    <property type="entry name" value="Ribosomal_N-acetyltransferase"/>
</dbReference>
<comment type="caution">
    <text evidence="3">The sequence shown here is derived from an EMBL/GenBank/DDBJ whole genome shotgun (WGS) entry which is preliminary data.</text>
</comment>
<dbReference type="InterPro" id="IPR016181">
    <property type="entry name" value="Acyl_CoA_acyltransferase"/>
</dbReference>
<reference evidence="3" key="2">
    <citation type="submission" date="2021-04" db="EMBL/GenBank/DDBJ databases">
        <authorList>
            <person name="Gilroy R."/>
        </authorList>
    </citation>
    <scope>NUCLEOTIDE SEQUENCE</scope>
    <source>
        <strain evidence="3">ChiHejej3B27-3195</strain>
    </source>
</reference>
<evidence type="ECO:0000256" key="1">
    <source>
        <dbReference type="SAM" id="MobiDB-lite"/>
    </source>
</evidence>
<gene>
    <name evidence="3" type="ORF">H9871_02960</name>
</gene>
<proteinExistence type="predicted"/>
<organism evidence="3 4">
    <name type="scientific">Candidatus Nesterenkonia stercoripullorum</name>
    <dbReference type="NCBI Taxonomy" id="2838701"/>
    <lineage>
        <taxon>Bacteria</taxon>
        <taxon>Bacillati</taxon>
        <taxon>Actinomycetota</taxon>
        <taxon>Actinomycetes</taxon>
        <taxon>Micrococcales</taxon>
        <taxon>Micrococcaceae</taxon>
        <taxon>Nesterenkonia</taxon>
    </lineage>
</organism>
<name>A0A9D1URK4_9MICC</name>
<dbReference type="InterPro" id="IPR000182">
    <property type="entry name" value="GNAT_dom"/>
</dbReference>
<reference evidence="3" key="1">
    <citation type="journal article" date="2021" name="PeerJ">
        <title>Extensive microbial diversity within the chicken gut microbiome revealed by metagenomics and culture.</title>
        <authorList>
            <person name="Gilroy R."/>
            <person name="Ravi A."/>
            <person name="Getino M."/>
            <person name="Pursley I."/>
            <person name="Horton D.L."/>
            <person name="Alikhan N.F."/>
            <person name="Baker D."/>
            <person name="Gharbi K."/>
            <person name="Hall N."/>
            <person name="Watson M."/>
            <person name="Adriaenssens E.M."/>
            <person name="Foster-Nyarko E."/>
            <person name="Jarju S."/>
            <person name="Secka A."/>
            <person name="Antonio M."/>
            <person name="Oren A."/>
            <person name="Chaudhuri R.R."/>
            <person name="La Ragione R."/>
            <person name="Hildebrand F."/>
            <person name="Pallen M.J."/>
        </authorList>
    </citation>
    <scope>NUCLEOTIDE SEQUENCE</scope>
    <source>
        <strain evidence="3">ChiHejej3B27-3195</strain>
    </source>
</reference>
<dbReference type="GO" id="GO:1990189">
    <property type="term" value="F:protein N-terminal-serine acetyltransferase activity"/>
    <property type="evidence" value="ECO:0007669"/>
    <property type="project" value="TreeGrafter"/>
</dbReference>
<feature type="domain" description="N-acetyltransferase" evidence="2">
    <location>
        <begin position="93"/>
        <end position="241"/>
    </location>
</feature>
<dbReference type="SUPFAM" id="SSF55729">
    <property type="entry name" value="Acyl-CoA N-acyltransferases (Nat)"/>
    <property type="match status" value="1"/>
</dbReference>
<accession>A0A9D1URK4</accession>
<protein>
    <submittedName>
        <fullName evidence="3">GNAT family N-acetyltransferase</fullName>
    </submittedName>
</protein>
<dbReference type="Pfam" id="PF13302">
    <property type="entry name" value="Acetyltransf_3"/>
    <property type="match status" value="1"/>
</dbReference>